<evidence type="ECO:0000313" key="3">
    <source>
        <dbReference type="Proteomes" id="UP000694380"/>
    </source>
</evidence>
<name>A0A8C3HVR3_CHRPI</name>
<evidence type="ECO:0000313" key="2">
    <source>
        <dbReference type="Ensembl" id="ENSCPBP00000024032.1"/>
    </source>
</evidence>
<organism evidence="2 3">
    <name type="scientific">Chrysemys picta bellii</name>
    <name type="common">Western painted turtle</name>
    <name type="synonym">Emys bellii</name>
    <dbReference type="NCBI Taxonomy" id="8478"/>
    <lineage>
        <taxon>Eukaryota</taxon>
        <taxon>Metazoa</taxon>
        <taxon>Chordata</taxon>
        <taxon>Craniata</taxon>
        <taxon>Vertebrata</taxon>
        <taxon>Euteleostomi</taxon>
        <taxon>Archelosauria</taxon>
        <taxon>Testudinata</taxon>
        <taxon>Testudines</taxon>
        <taxon>Cryptodira</taxon>
        <taxon>Durocryptodira</taxon>
        <taxon>Testudinoidea</taxon>
        <taxon>Emydidae</taxon>
        <taxon>Chrysemys</taxon>
    </lineage>
</organism>
<dbReference type="AlphaFoldDB" id="A0A8C3HVR3"/>
<dbReference type="Ensembl" id="ENSCPBT00000028303.1">
    <property type="protein sequence ID" value="ENSCPBP00000024032.1"/>
    <property type="gene ID" value="ENSCPBG00000017115.1"/>
</dbReference>
<accession>A0A8C3HVR3</accession>
<feature type="region of interest" description="Disordered" evidence="1">
    <location>
        <begin position="1"/>
        <end position="93"/>
    </location>
</feature>
<evidence type="ECO:0000256" key="1">
    <source>
        <dbReference type="SAM" id="MobiDB-lite"/>
    </source>
</evidence>
<reference evidence="2" key="1">
    <citation type="submission" date="2025-08" db="UniProtKB">
        <authorList>
            <consortium name="Ensembl"/>
        </authorList>
    </citation>
    <scope>IDENTIFICATION</scope>
</reference>
<dbReference type="GeneTree" id="ENSGT00520000060565"/>
<proteinExistence type="predicted"/>
<reference evidence="2" key="2">
    <citation type="submission" date="2025-09" db="UniProtKB">
        <authorList>
            <consortium name="Ensembl"/>
        </authorList>
    </citation>
    <scope>IDENTIFICATION</scope>
</reference>
<dbReference type="Proteomes" id="UP000694380">
    <property type="component" value="Unplaced"/>
</dbReference>
<protein>
    <submittedName>
        <fullName evidence="2">Uncharacterized protein</fullName>
    </submittedName>
</protein>
<keyword evidence="3" id="KW-1185">Reference proteome</keyword>
<sequence>VAPHPSQDPLLEPIKNTRRGEPPTPPTQSNIQSAPEGPPAGNAPAIQSTQNLPPFDVRALARGSSTRSLQREAAQSRRVAGRRPAPSPAVPVPLEVEPELEDAVGELAAEAVAVRILPLPVDDLEGDVLVGRASVEAQDGEVLVVLTGLQEVLGRGALVDQVGVEDVELVALDDLGRRVVEVVVRLVVLVPLEARVDAVEEAGLAGPVLVSP</sequence>